<name>A0A1C3K6Y7_9BURK</name>
<dbReference type="PANTHER" id="PTHR43649:SF12">
    <property type="entry name" value="DIACETYLCHITOBIOSE BINDING PROTEIN DASA"/>
    <property type="match status" value="1"/>
</dbReference>
<evidence type="ECO:0000256" key="3">
    <source>
        <dbReference type="SAM" id="SignalP"/>
    </source>
</evidence>
<dbReference type="STRING" id="1851544.ODI_03295"/>
<feature type="chain" id="PRO_5015062723" evidence="3">
    <location>
        <begin position="28"/>
        <end position="472"/>
    </location>
</feature>
<keyword evidence="3" id="KW-0732">Signal</keyword>
<evidence type="ECO:0000256" key="1">
    <source>
        <dbReference type="ARBA" id="ARBA00004418"/>
    </source>
</evidence>
<evidence type="ECO:0000313" key="6">
    <source>
        <dbReference type="Proteomes" id="UP000078558"/>
    </source>
</evidence>
<dbReference type="RefSeq" id="WP_082985468.1">
    <property type="nucleotide sequence ID" value="NZ_LT907988.1"/>
</dbReference>
<keyword evidence="6" id="KW-1185">Reference proteome</keyword>
<dbReference type="InterPro" id="IPR050490">
    <property type="entry name" value="Bact_solute-bd_prot1"/>
</dbReference>
<dbReference type="PANTHER" id="PTHR43649">
    <property type="entry name" value="ARABINOSE-BINDING PROTEIN-RELATED"/>
    <property type="match status" value="1"/>
</dbReference>
<organism evidence="4 6">
    <name type="scientific">Orrella dioscoreae</name>
    <dbReference type="NCBI Taxonomy" id="1851544"/>
    <lineage>
        <taxon>Bacteria</taxon>
        <taxon>Pseudomonadati</taxon>
        <taxon>Pseudomonadota</taxon>
        <taxon>Betaproteobacteria</taxon>
        <taxon>Burkholderiales</taxon>
        <taxon>Alcaligenaceae</taxon>
        <taxon>Orrella</taxon>
    </lineage>
</organism>
<dbReference type="InterPro" id="IPR006059">
    <property type="entry name" value="SBP"/>
</dbReference>
<dbReference type="Gene3D" id="3.40.190.10">
    <property type="entry name" value="Periplasmic binding protein-like II"/>
    <property type="match status" value="2"/>
</dbReference>
<proteinExistence type="inferred from homology"/>
<reference evidence="4 6" key="1">
    <citation type="submission" date="2016-06" db="EMBL/GenBank/DDBJ databases">
        <authorList>
            <person name="Kjaerup R.B."/>
            <person name="Dalgaard T.S."/>
            <person name="Juul-Madsen H.R."/>
        </authorList>
    </citation>
    <scope>NUCLEOTIDE SEQUENCE [LARGE SCALE GENOMIC DNA]</scope>
    <source>
        <strain evidence="4">Orrdi1</strain>
    </source>
</reference>
<protein>
    <submittedName>
        <fullName evidence="4">Glycerol-3-phosphate ABC transporter, permease protein UgpA (TC 3.A.1.1.3)</fullName>
    </submittedName>
</protein>
<dbReference type="SUPFAM" id="SSF53850">
    <property type="entry name" value="Periplasmic binding protein-like II"/>
    <property type="match status" value="1"/>
</dbReference>
<dbReference type="EMBL" id="FLRC01000052">
    <property type="protein sequence ID" value="SBT27188.1"/>
    <property type="molecule type" value="Genomic_DNA"/>
</dbReference>
<reference evidence="5 6" key="2">
    <citation type="submission" date="2017-08" db="EMBL/GenBank/DDBJ databases">
        <authorList>
            <person name="de Groot N.N."/>
        </authorList>
    </citation>
    <scope>NUCLEOTIDE SEQUENCE [LARGE SCALE GENOMIC DNA]</scope>
    <source>
        <strain evidence="5">Orrdi1</strain>
    </source>
</reference>
<comment type="similarity">
    <text evidence="2">Belongs to the bacterial solute-binding protein 1 family.</text>
</comment>
<dbReference type="EMBL" id="LT907988">
    <property type="protein sequence ID" value="SOE46068.1"/>
    <property type="molecule type" value="Genomic_DNA"/>
</dbReference>
<evidence type="ECO:0000313" key="4">
    <source>
        <dbReference type="EMBL" id="SBT27188.1"/>
    </source>
</evidence>
<dbReference type="OrthoDB" id="9812682at2"/>
<comment type="subcellular location">
    <subcellularLocation>
        <location evidence="1">Periplasm</location>
    </subcellularLocation>
</comment>
<accession>A0A1C3K6Y7</accession>
<dbReference type="Pfam" id="PF01547">
    <property type="entry name" value="SBP_bac_1"/>
    <property type="match status" value="1"/>
</dbReference>
<evidence type="ECO:0000256" key="2">
    <source>
        <dbReference type="ARBA" id="ARBA00008520"/>
    </source>
</evidence>
<dbReference type="KEGG" id="odi:ODI_R0112"/>
<gene>
    <name evidence="4" type="ORF">ODI_03295</name>
    <name evidence="5" type="ORF">ODI_R0112</name>
</gene>
<dbReference type="GO" id="GO:0042597">
    <property type="term" value="C:periplasmic space"/>
    <property type="evidence" value="ECO:0007669"/>
    <property type="project" value="UniProtKB-SubCell"/>
</dbReference>
<sequence>MSKPHAARLAAKALPAIGSFLSACALAAWALPAQAWSYKEAAQPYAGASIRVLDEITPLQETMRKLVPRFTEETGIKVEYELLSHGDVINKGQADLFSRRGHYDAIMLHGLQLGPLLAGNTLEPIDAYASDAALANPDLRLDDLINPAHESLVAHGGKRYGFLTWNYNQIYWGRKDLLEHPAEREAFQARYGYPLAPAATMQQLRDIAEFFTRKAGDTLAGETLKSDFYGIVLEGIPGGTTFTTVWEVFLRNWGGGLFDAQGRPAFDSQANIDALRFWAELWKFAPPGQAEYSLVDVPTVMGNGIAAQSIAWSDFVLGVDRPNGGAYAGKFVYGGIPGNPQAKATHSAGAEPSLMAMSRYSKNKQATFLFMQWLVDAQTQAQLLEAGAGGVPIRQSSFALPVMQQPERQSLYGAMKQSLEVAVAKPKLPAFFEIDSALSPIVQQVGIGKLTPEQAVAQGQKKLLSICTECTL</sequence>
<dbReference type="AlphaFoldDB" id="A0A1C3K6Y7"/>
<feature type="signal peptide" evidence="3">
    <location>
        <begin position="1"/>
        <end position="27"/>
    </location>
</feature>
<evidence type="ECO:0000313" key="5">
    <source>
        <dbReference type="EMBL" id="SOE46068.1"/>
    </source>
</evidence>
<dbReference type="Proteomes" id="UP000078558">
    <property type="component" value="Chromosome I"/>
</dbReference>
<dbReference type="PROSITE" id="PS51257">
    <property type="entry name" value="PROKAR_LIPOPROTEIN"/>
    <property type="match status" value="1"/>
</dbReference>